<dbReference type="Pfam" id="PF00512">
    <property type="entry name" value="HisKA"/>
    <property type="match status" value="1"/>
</dbReference>
<dbReference type="InterPro" id="IPR000014">
    <property type="entry name" value="PAS"/>
</dbReference>
<dbReference type="CDD" id="cd00130">
    <property type="entry name" value="PAS"/>
    <property type="match status" value="2"/>
</dbReference>
<keyword evidence="10" id="KW-1185">Reference proteome</keyword>
<evidence type="ECO:0000256" key="5">
    <source>
        <dbReference type="ARBA" id="ARBA00023012"/>
    </source>
</evidence>
<dbReference type="Pfam" id="PF08447">
    <property type="entry name" value="PAS_3"/>
    <property type="match status" value="2"/>
</dbReference>
<accession>A0AAE3KKE1</accession>
<evidence type="ECO:0000313" key="9">
    <source>
        <dbReference type="EMBL" id="MCP2727470.1"/>
    </source>
</evidence>
<keyword evidence="4" id="KW-0418">Kinase</keyword>
<dbReference type="SMART" id="SM00387">
    <property type="entry name" value="HATPase_c"/>
    <property type="match status" value="1"/>
</dbReference>
<comment type="catalytic activity">
    <reaction evidence="1">
        <text>ATP + protein L-histidine = ADP + protein N-phospho-L-histidine.</text>
        <dbReference type="EC" id="2.7.13.3"/>
    </reaction>
</comment>
<protein>
    <recommendedName>
        <fullName evidence="2">histidine kinase</fullName>
        <ecNumber evidence="2">2.7.13.3</ecNumber>
    </recommendedName>
</protein>
<dbReference type="SMART" id="SM00091">
    <property type="entry name" value="PAS"/>
    <property type="match status" value="2"/>
</dbReference>
<dbReference type="InterPro" id="IPR013655">
    <property type="entry name" value="PAS_fold_3"/>
</dbReference>
<dbReference type="SMART" id="SM00086">
    <property type="entry name" value="PAC"/>
    <property type="match status" value="2"/>
</dbReference>
<evidence type="ECO:0000259" key="7">
    <source>
        <dbReference type="PROSITE" id="PS50112"/>
    </source>
</evidence>
<evidence type="ECO:0000256" key="3">
    <source>
        <dbReference type="ARBA" id="ARBA00022553"/>
    </source>
</evidence>
<dbReference type="InterPro" id="IPR004358">
    <property type="entry name" value="Sig_transdc_His_kin-like_C"/>
</dbReference>
<dbReference type="GO" id="GO:0000155">
    <property type="term" value="F:phosphorelay sensor kinase activity"/>
    <property type="evidence" value="ECO:0007669"/>
    <property type="project" value="InterPro"/>
</dbReference>
<dbReference type="InterPro" id="IPR003661">
    <property type="entry name" value="HisK_dim/P_dom"/>
</dbReference>
<dbReference type="PROSITE" id="PS50109">
    <property type="entry name" value="HIS_KIN"/>
    <property type="match status" value="1"/>
</dbReference>
<evidence type="ECO:0000259" key="8">
    <source>
        <dbReference type="PROSITE" id="PS50113"/>
    </source>
</evidence>
<dbReference type="EMBL" id="JAMZMM010000016">
    <property type="protein sequence ID" value="MCP2727470.1"/>
    <property type="molecule type" value="Genomic_DNA"/>
</dbReference>
<evidence type="ECO:0000256" key="1">
    <source>
        <dbReference type="ARBA" id="ARBA00000085"/>
    </source>
</evidence>
<feature type="domain" description="PAS" evidence="7">
    <location>
        <begin position="177"/>
        <end position="251"/>
    </location>
</feature>
<sequence>MSKFPRLKQQIDELLGIQTNLQAFFDLTPDLFAVLDPNGSFQILSQNWQEILGLSIAERESRCWTEFIHPDDINSSQTCFRWLCLQPSGCKGITIENRFRTQNNSYRWLSWHFSRGEDERLFAVVRDISESQNREQLAPVVDSETEVEKVTFLNRTYPDWERILESEKQERIKAQISDSRFRDLVNDLSDAIVWECEPNSLKFTFVSRSAERILGYPLEQWQRRPDFWINLIHPDDRDWVTAFCREEVKQGRDHEFEYRCLTLDGRIIWLRDRVSLVCDSLGNLQSLRGLMVNITDRKEAETEKEHILEQERANNRAKDEFMATVSHELRTPLTNIRMAIQMLKVVKEPEMRDRYTEIMLTECTREINLVNTLLEFQKLEAGEVTVASAPLQLETWLPSIIEPFLPRINAQKQNLKIDLYADLPILILDGASLERIVVELLNNACKYTPSGGEITLTAYPLNQADNLESVELIISNSGVEIPTDELSRIFDKFYRVPSHDPWKIGGTGLGLALVAKLVELIGGTIRAESQINLVKFIINIPVLNNRILAV</sequence>
<dbReference type="RefSeq" id="WP_254010286.1">
    <property type="nucleotide sequence ID" value="NZ_JAMZMM010000016.1"/>
</dbReference>
<dbReference type="SUPFAM" id="SSF47384">
    <property type="entry name" value="Homodimeric domain of signal transducing histidine kinase"/>
    <property type="match status" value="1"/>
</dbReference>
<dbReference type="InterPro" id="IPR036097">
    <property type="entry name" value="HisK_dim/P_sf"/>
</dbReference>
<dbReference type="InterPro" id="IPR001610">
    <property type="entry name" value="PAC"/>
</dbReference>
<gene>
    <name evidence="9" type="ORF">NJ959_03150</name>
</gene>
<evidence type="ECO:0000259" key="6">
    <source>
        <dbReference type="PROSITE" id="PS50109"/>
    </source>
</evidence>
<organism evidence="9 10">
    <name type="scientific">Limnofasciculus baicalensis BBK-W-15</name>
    <dbReference type="NCBI Taxonomy" id="2699891"/>
    <lineage>
        <taxon>Bacteria</taxon>
        <taxon>Bacillati</taxon>
        <taxon>Cyanobacteriota</taxon>
        <taxon>Cyanophyceae</taxon>
        <taxon>Coleofasciculales</taxon>
        <taxon>Coleofasciculaceae</taxon>
        <taxon>Limnofasciculus</taxon>
        <taxon>Limnofasciculus baicalensis</taxon>
    </lineage>
</organism>
<keyword evidence="5" id="KW-0902">Two-component regulatory system</keyword>
<keyword evidence="3" id="KW-0597">Phosphoprotein</keyword>
<dbReference type="NCBIfam" id="TIGR00229">
    <property type="entry name" value="sensory_box"/>
    <property type="match status" value="2"/>
</dbReference>
<dbReference type="InterPro" id="IPR005467">
    <property type="entry name" value="His_kinase_dom"/>
</dbReference>
<dbReference type="Gene3D" id="3.30.565.10">
    <property type="entry name" value="Histidine kinase-like ATPase, C-terminal domain"/>
    <property type="match status" value="1"/>
</dbReference>
<reference evidence="9" key="1">
    <citation type="submission" date="2022-06" db="EMBL/GenBank/DDBJ databases">
        <title>New cyanobacteria of genus Symplocastrum in benthos of Lake Baikal.</title>
        <authorList>
            <person name="Sorokovikova E."/>
            <person name="Tikhonova I."/>
            <person name="Krasnopeev A."/>
            <person name="Evseev P."/>
            <person name="Gladkikh A."/>
            <person name="Belykh O."/>
        </authorList>
    </citation>
    <scope>NUCLEOTIDE SEQUENCE</scope>
    <source>
        <strain evidence="9">BBK-W-15</strain>
    </source>
</reference>
<dbReference type="PRINTS" id="PR00344">
    <property type="entry name" value="BCTRLSENSOR"/>
</dbReference>
<feature type="domain" description="PAC" evidence="8">
    <location>
        <begin position="254"/>
        <end position="306"/>
    </location>
</feature>
<keyword evidence="4" id="KW-0808">Transferase</keyword>
<evidence type="ECO:0000313" key="10">
    <source>
        <dbReference type="Proteomes" id="UP001204953"/>
    </source>
</evidence>
<dbReference type="SUPFAM" id="SSF55874">
    <property type="entry name" value="ATPase domain of HSP90 chaperone/DNA topoisomerase II/histidine kinase"/>
    <property type="match status" value="1"/>
</dbReference>
<dbReference type="InterPro" id="IPR000700">
    <property type="entry name" value="PAS-assoc_C"/>
</dbReference>
<name>A0AAE3KKE1_9CYAN</name>
<comment type="caution">
    <text evidence="9">The sequence shown here is derived from an EMBL/GenBank/DDBJ whole genome shotgun (WGS) entry which is preliminary data.</text>
</comment>
<dbReference type="AlphaFoldDB" id="A0AAE3KKE1"/>
<dbReference type="Proteomes" id="UP001204953">
    <property type="component" value="Unassembled WGS sequence"/>
</dbReference>
<feature type="domain" description="Histidine kinase" evidence="6">
    <location>
        <begin position="324"/>
        <end position="544"/>
    </location>
</feature>
<dbReference type="SMART" id="SM00388">
    <property type="entry name" value="HisKA"/>
    <property type="match status" value="1"/>
</dbReference>
<dbReference type="Gene3D" id="3.30.450.20">
    <property type="entry name" value="PAS domain"/>
    <property type="match status" value="2"/>
</dbReference>
<dbReference type="Pfam" id="PF02518">
    <property type="entry name" value="HATPase_c"/>
    <property type="match status" value="1"/>
</dbReference>
<dbReference type="InterPro" id="IPR035965">
    <property type="entry name" value="PAS-like_dom_sf"/>
</dbReference>
<dbReference type="SUPFAM" id="SSF55785">
    <property type="entry name" value="PYP-like sensor domain (PAS domain)"/>
    <property type="match status" value="2"/>
</dbReference>
<feature type="domain" description="PAS" evidence="7">
    <location>
        <begin position="17"/>
        <end position="72"/>
    </location>
</feature>
<dbReference type="CDD" id="cd00082">
    <property type="entry name" value="HisKA"/>
    <property type="match status" value="1"/>
</dbReference>
<dbReference type="InterPro" id="IPR036890">
    <property type="entry name" value="HATPase_C_sf"/>
</dbReference>
<dbReference type="InterPro" id="IPR003594">
    <property type="entry name" value="HATPase_dom"/>
</dbReference>
<dbReference type="PROSITE" id="PS50113">
    <property type="entry name" value="PAC"/>
    <property type="match status" value="1"/>
</dbReference>
<dbReference type="PANTHER" id="PTHR43547:SF2">
    <property type="entry name" value="HYBRID SIGNAL TRANSDUCTION HISTIDINE KINASE C"/>
    <property type="match status" value="1"/>
</dbReference>
<dbReference type="EC" id="2.7.13.3" evidence="2"/>
<dbReference type="PANTHER" id="PTHR43547">
    <property type="entry name" value="TWO-COMPONENT HISTIDINE KINASE"/>
    <property type="match status" value="1"/>
</dbReference>
<evidence type="ECO:0000256" key="2">
    <source>
        <dbReference type="ARBA" id="ARBA00012438"/>
    </source>
</evidence>
<dbReference type="Gene3D" id="1.10.287.130">
    <property type="match status" value="1"/>
</dbReference>
<dbReference type="PROSITE" id="PS50112">
    <property type="entry name" value="PAS"/>
    <property type="match status" value="2"/>
</dbReference>
<evidence type="ECO:0000256" key="4">
    <source>
        <dbReference type="ARBA" id="ARBA00022777"/>
    </source>
</evidence>
<proteinExistence type="predicted"/>